<dbReference type="PANTHER" id="PTHR35936:SF17">
    <property type="entry name" value="ARGININE-BINDING EXTRACELLULAR PROTEIN ARTP"/>
    <property type="match status" value="1"/>
</dbReference>
<organism evidence="4 5">
    <name type="scientific">Candidatus Thermofonsia Clade 3 bacterium</name>
    <dbReference type="NCBI Taxonomy" id="2364212"/>
    <lineage>
        <taxon>Bacteria</taxon>
        <taxon>Bacillati</taxon>
        <taxon>Chloroflexota</taxon>
        <taxon>Candidatus Thermofontia</taxon>
        <taxon>Candidatus Thermofonsia Clade 3</taxon>
    </lineage>
</organism>
<reference evidence="4 5" key="1">
    <citation type="submission" date="2017-11" db="EMBL/GenBank/DDBJ databases">
        <title>Evolution of Phototrophy in the Chloroflexi Phylum Driven by Horizontal Gene Transfer.</title>
        <authorList>
            <person name="Ward L.M."/>
            <person name="Hemp J."/>
            <person name="Shih P.M."/>
            <person name="Mcglynn S.E."/>
            <person name="Fischer W."/>
        </authorList>
    </citation>
    <scope>NUCLEOTIDE SEQUENCE [LARGE SCALE GENOMIC DNA]</scope>
    <source>
        <strain evidence="4">JP3_7</strain>
    </source>
</reference>
<keyword evidence="2" id="KW-0472">Membrane</keyword>
<keyword evidence="1" id="KW-0732">Signal</keyword>
<feature type="transmembrane region" description="Helical" evidence="2">
    <location>
        <begin position="45"/>
        <end position="66"/>
    </location>
</feature>
<evidence type="ECO:0000313" key="4">
    <source>
        <dbReference type="EMBL" id="PJF48735.1"/>
    </source>
</evidence>
<dbReference type="Pfam" id="PF00497">
    <property type="entry name" value="SBP_bac_3"/>
    <property type="match status" value="1"/>
</dbReference>
<dbReference type="InterPro" id="IPR001638">
    <property type="entry name" value="Solute-binding_3/MltF_N"/>
</dbReference>
<sequence length="322" mass="35848">MAQQFWPAHESRLRQYSHWQGRLVVWLGATRHGRGGALKILRRRAVAFCAVLVVATAVFLVSRPAVESEQRWQALRARGVLRVGIDPGIRPFSFYGADGWEGMDADVAHEAARRLGLRVEAVPVGYDGFYDALLAGYADVAMSALVVDPMRTADFRYSRPYFDAGLRAVTFAALRLDRPEDLRGRCVVAALGSEADRLARWLERRTPGMTRRVAADEKEVLTEIRMGRCEVAVVSGQIAVREGCAPIDEWDNTAAIRCLRLRPVEHTIAMLGADGRLASELNRILLQMSNDGTLTRIARKWLTNRTADTADTDANDTNDTNR</sequence>
<dbReference type="SUPFAM" id="SSF53850">
    <property type="entry name" value="Periplasmic binding protein-like II"/>
    <property type="match status" value="1"/>
</dbReference>
<keyword evidence="2" id="KW-0812">Transmembrane</keyword>
<comment type="caution">
    <text evidence="4">The sequence shown here is derived from an EMBL/GenBank/DDBJ whole genome shotgun (WGS) entry which is preliminary data.</text>
</comment>
<protein>
    <recommendedName>
        <fullName evidence="3">Solute-binding protein family 3/N-terminal domain-containing protein</fullName>
    </recommendedName>
</protein>
<evidence type="ECO:0000259" key="3">
    <source>
        <dbReference type="SMART" id="SM00062"/>
    </source>
</evidence>
<dbReference type="EMBL" id="PGTN01000007">
    <property type="protein sequence ID" value="PJF48735.1"/>
    <property type="molecule type" value="Genomic_DNA"/>
</dbReference>
<dbReference type="SMART" id="SM00062">
    <property type="entry name" value="PBPb"/>
    <property type="match status" value="1"/>
</dbReference>
<accession>A0A2M8QFZ0</accession>
<dbReference type="Proteomes" id="UP000230790">
    <property type="component" value="Unassembled WGS sequence"/>
</dbReference>
<dbReference type="AlphaFoldDB" id="A0A2M8QFZ0"/>
<evidence type="ECO:0000313" key="5">
    <source>
        <dbReference type="Proteomes" id="UP000230790"/>
    </source>
</evidence>
<proteinExistence type="predicted"/>
<dbReference type="Gene3D" id="3.40.190.10">
    <property type="entry name" value="Periplasmic binding protein-like II"/>
    <property type="match status" value="2"/>
</dbReference>
<feature type="domain" description="Solute-binding protein family 3/N-terminal" evidence="3">
    <location>
        <begin position="80"/>
        <end position="305"/>
    </location>
</feature>
<gene>
    <name evidence="4" type="ORF">CUN48_01950</name>
</gene>
<evidence type="ECO:0000256" key="2">
    <source>
        <dbReference type="SAM" id="Phobius"/>
    </source>
</evidence>
<name>A0A2M8QFZ0_9CHLR</name>
<evidence type="ECO:0000256" key="1">
    <source>
        <dbReference type="ARBA" id="ARBA00022729"/>
    </source>
</evidence>
<dbReference type="PANTHER" id="PTHR35936">
    <property type="entry name" value="MEMBRANE-BOUND LYTIC MUREIN TRANSGLYCOSYLASE F"/>
    <property type="match status" value="1"/>
</dbReference>
<keyword evidence="2" id="KW-1133">Transmembrane helix</keyword>